<feature type="transmembrane region" description="Helical" evidence="1">
    <location>
        <begin position="122"/>
        <end position="146"/>
    </location>
</feature>
<name>A0ABQ9Y3W8_9EUKA</name>
<keyword evidence="3" id="KW-1185">Reference proteome</keyword>
<dbReference type="Proteomes" id="UP001281761">
    <property type="component" value="Unassembled WGS sequence"/>
</dbReference>
<sequence>MTESSIPHITPIQIAPPITIHKPLAIHPFNHHQKQEVIIPPIVQIPLDFELQSVHTMTSSRSLYSMKSHLSSVGAREMQTGVAPTLRNRISWFVCFMLVFLSVVSILFITAGFILLSNHMMIGVILIITGTLCSLPVIFQSISILYKSC</sequence>
<protein>
    <recommendedName>
        <fullName evidence="4">Transmembrane protein</fullName>
    </recommendedName>
</protein>
<keyword evidence="1" id="KW-0812">Transmembrane</keyword>
<proteinExistence type="predicted"/>
<keyword evidence="1" id="KW-1133">Transmembrane helix</keyword>
<comment type="caution">
    <text evidence="2">The sequence shown here is derived from an EMBL/GenBank/DDBJ whole genome shotgun (WGS) entry which is preliminary data.</text>
</comment>
<keyword evidence="1" id="KW-0472">Membrane</keyword>
<evidence type="ECO:0000313" key="2">
    <source>
        <dbReference type="EMBL" id="KAK2958431.1"/>
    </source>
</evidence>
<reference evidence="2 3" key="1">
    <citation type="journal article" date="2022" name="bioRxiv">
        <title>Genomics of Preaxostyla Flagellates Illuminates Evolutionary Transitions and the Path Towards Mitochondrial Loss.</title>
        <authorList>
            <person name="Novak L.V.F."/>
            <person name="Treitli S.C."/>
            <person name="Pyrih J."/>
            <person name="Halakuc P."/>
            <person name="Pipaliya S.V."/>
            <person name="Vacek V."/>
            <person name="Brzon O."/>
            <person name="Soukal P."/>
            <person name="Eme L."/>
            <person name="Dacks J.B."/>
            <person name="Karnkowska A."/>
            <person name="Elias M."/>
            <person name="Hampl V."/>
        </authorList>
    </citation>
    <scope>NUCLEOTIDE SEQUENCE [LARGE SCALE GENOMIC DNA]</scope>
    <source>
        <strain evidence="2">NAU3</strain>
        <tissue evidence="2">Gut</tissue>
    </source>
</reference>
<organism evidence="2 3">
    <name type="scientific">Blattamonas nauphoetae</name>
    <dbReference type="NCBI Taxonomy" id="2049346"/>
    <lineage>
        <taxon>Eukaryota</taxon>
        <taxon>Metamonada</taxon>
        <taxon>Preaxostyla</taxon>
        <taxon>Oxymonadida</taxon>
        <taxon>Blattamonas</taxon>
    </lineage>
</organism>
<accession>A0ABQ9Y3W8</accession>
<dbReference type="EMBL" id="JARBJD010000038">
    <property type="protein sequence ID" value="KAK2958431.1"/>
    <property type="molecule type" value="Genomic_DNA"/>
</dbReference>
<gene>
    <name evidence="2" type="ORF">BLNAU_6701</name>
</gene>
<evidence type="ECO:0000313" key="3">
    <source>
        <dbReference type="Proteomes" id="UP001281761"/>
    </source>
</evidence>
<evidence type="ECO:0008006" key="4">
    <source>
        <dbReference type="Google" id="ProtNLM"/>
    </source>
</evidence>
<evidence type="ECO:0000256" key="1">
    <source>
        <dbReference type="SAM" id="Phobius"/>
    </source>
</evidence>
<feature type="transmembrane region" description="Helical" evidence="1">
    <location>
        <begin position="92"/>
        <end position="116"/>
    </location>
</feature>